<accession>A0ACC7NYK4</accession>
<dbReference type="Proteomes" id="UP001631969">
    <property type="component" value="Unassembled WGS sequence"/>
</dbReference>
<keyword evidence="1" id="KW-0762">Sugar transport</keyword>
<evidence type="ECO:0000313" key="2">
    <source>
        <dbReference type="Proteomes" id="UP001631969"/>
    </source>
</evidence>
<protein>
    <submittedName>
        <fullName evidence="1">SemiSWEET family sugar transporter</fullName>
    </submittedName>
</protein>
<proteinExistence type="predicted"/>
<sequence length="99" mass="11238">MLFVLFQLIGGVILSFGWIPQIIQMLRTKSAEDLNRNTFLLLFTGIGFMEVYGVHLAMEGVGYAFLITNSMSLVLVVIILALIMKYRRPAEKKNGHRTF</sequence>
<name>A0ACC7NYK4_9BACL</name>
<gene>
    <name evidence="1" type="ORF">ACI1P1_16290</name>
</gene>
<organism evidence="1 2">
    <name type="scientific">Paenibacillus mesotrionivorans</name>
    <dbReference type="NCBI Taxonomy" id="3160968"/>
    <lineage>
        <taxon>Bacteria</taxon>
        <taxon>Bacillati</taxon>
        <taxon>Bacillota</taxon>
        <taxon>Bacilli</taxon>
        <taxon>Bacillales</taxon>
        <taxon>Paenibacillaceae</taxon>
        <taxon>Paenibacillus</taxon>
    </lineage>
</organism>
<comment type="caution">
    <text evidence="1">The sequence shown here is derived from an EMBL/GenBank/DDBJ whole genome shotgun (WGS) entry which is preliminary data.</text>
</comment>
<evidence type="ECO:0000313" key="1">
    <source>
        <dbReference type="EMBL" id="MFM9329856.1"/>
    </source>
</evidence>
<keyword evidence="1" id="KW-0813">Transport</keyword>
<dbReference type="EMBL" id="JBJURJ010000010">
    <property type="protein sequence ID" value="MFM9329856.1"/>
    <property type="molecule type" value="Genomic_DNA"/>
</dbReference>
<keyword evidence="2" id="KW-1185">Reference proteome</keyword>
<reference evidence="1" key="1">
    <citation type="submission" date="2024-12" db="EMBL/GenBank/DDBJ databases">
        <authorList>
            <person name="Wu N."/>
        </authorList>
    </citation>
    <scope>NUCLEOTIDE SEQUENCE</scope>
    <source>
        <strain evidence="1">P15</strain>
    </source>
</reference>